<dbReference type="Pfam" id="PF05729">
    <property type="entry name" value="NACHT"/>
    <property type="match status" value="1"/>
</dbReference>
<dbReference type="PROSITE" id="PS50017">
    <property type="entry name" value="DEATH_DOMAIN"/>
    <property type="match status" value="1"/>
</dbReference>
<evidence type="ECO:0000313" key="4">
    <source>
        <dbReference type="EnsemblMetazoa" id="XP_030844201"/>
    </source>
</evidence>
<reference evidence="5" key="1">
    <citation type="submission" date="2015-02" db="EMBL/GenBank/DDBJ databases">
        <title>Genome sequencing for Strongylocentrotus purpuratus.</title>
        <authorList>
            <person name="Murali S."/>
            <person name="Liu Y."/>
            <person name="Vee V."/>
            <person name="English A."/>
            <person name="Wang M."/>
            <person name="Skinner E."/>
            <person name="Han Y."/>
            <person name="Muzny D.M."/>
            <person name="Worley K.C."/>
            <person name="Gibbs R.A."/>
        </authorList>
    </citation>
    <scope>NUCLEOTIDE SEQUENCE</scope>
</reference>
<evidence type="ECO:0000256" key="1">
    <source>
        <dbReference type="SAM" id="MobiDB-lite"/>
    </source>
</evidence>
<dbReference type="KEGG" id="spu:105445025"/>
<dbReference type="SUPFAM" id="SSF52047">
    <property type="entry name" value="RNI-like"/>
    <property type="match status" value="1"/>
</dbReference>
<dbReference type="RefSeq" id="XP_030844201.1">
    <property type="nucleotide sequence ID" value="XM_030988341.1"/>
</dbReference>
<dbReference type="Gene3D" id="3.40.50.300">
    <property type="entry name" value="P-loop containing nucleotide triphosphate hydrolases"/>
    <property type="match status" value="1"/>
</dbReference>
<feature type="domain" description="NACHT" evidence="3">
    <location>
        <begin position="247"/>
        <end position="364"/>
    </location>
</feature>
<name>A0A7M7P005_STRPU</name>
<evidence type="ECO:0000259" key="3">
    <source>
        <dbReference type="PROSITE" id="PS50837"/>
    </source>
</evidence>
<protein>
    <recommendedName>
        <fullName evidence="6">NACHT domain-containing protein</fullName>
    </recommendedName>
</protein>
<dbReference type="PANTHER" id="PTHR24407:SF14">
    <property type="entry name" value="SIR2-LIKE DOMAIN-CONTAINING PROTEIN"/>
    <property type="match status" value="1"/>
</dbReference>
<dbReference type="AlphaFoldDB" id="A0A7M7P005"/>
<sequence>MAGCRREDLKWAAIRGGNSSATQLPQNLDVKEADKPHITQTLLMRAGDVESNPGPKTKHSSHSEREEDFDDILKDVACFIRGNMAIDTLGKALGFDPAEIERYIATNTRYQHVTYDGTLKMLRDWRDNQTEAEGRPALADALKLARLERLADMFLGISKVPDLQTASDDISLEDDLLESVVNDIMKYYIFNMCTIQADPTNNDVMFEFDHIYTNPTLLEEDRNDKKIRKQLLFRNLLKTKINGLFPNRILVQAEGGAGKTTFCAKIAWDWVFGLGFQQFKLVAVIPLRKAKDKTVGEVIKSYLSDNNPVTAAQIDSYILSNPKRVLLVLDSLDELAAKFSDLHQIVQIILNRLFISGTVLVTSRKSRVDEIRSITELKKVYAFIYLEGFSVDNVAAYITKFFNQDATPSQELIDFITTNDVIAQNMAPFPIYIAMLCIMWREYDGERREAMSKLKTFSQLFEEMVDFLIDHCGSKDDSQTVPTVLELRQMIPNHLIEIGEIAFQGIKDKCLEFPEDTFQSCRESMEIGCKVGVLTREKHATPRRDRRKNPCLQMSMVQFPHKLFQEFMAAKYVASLHCSDDGRYERIMAEIIEKKEEFRYLLYFTSAQGSEHGLDIVTRLILIVQREVSFVGKRIDEYSLDREWRFIVDVAYESQHQSVAKKVGNQFMISKKTLHIQHSWSAHTISGLLYIKDHLGEVDSLVLHKECGRIASQDLVEFILSSASLRTMRIGGPITSAFSLPMPSDMIPKHAAFYSILADKVQQCQIQNLTIYYASLHSQRQTSRDLAEFICQIPHLESLELRENKLHKDFFSKWASTISSAKGNIQSTTPHTSLRELRVDNDMVIELLSCGDMFDSVEKLSIYISRKFGFDFIKRMHGFQGVTELSIDGRPTHNPYPVKDVPITMIKNLERVFPQLVKLTFRIPLGIAIVKQILESQRETRVLRELKSVRVLTIRLSKMDDDWDELLALRDKINNEKVFRVEVESVL</sequence>
<evidence type="ECO:0000313" key="5">
    <source>
        <dbReference type="Proteomes" id="UP000007110"/>
    </source>
</evidence>
<dbReference type="OrthoDB" id="120976at2759"/>
<accession>A0A7M7P005</accession>
<dbReference type="InterPro" id="IPR000488">
    <property type="entry name" value="Death_dom"/>
</dbReference>
<evidence type="ECO:0000259" key="2">
    <source>
        <dbReference type="PROSITE" id="PS50017"/>
    </source>
</evidence>
<organism evidence="4 5">
    <name type="scientific">Strongylocentrotus purpuratus</name>
    <name type="common">Purple sea urchin</name>
    <dbReference type="NCBI Taxonomy" id="7668"/>
    <lineage>
        <taxon>Eukaryota</taxon>
        <taxon>Metazoa</taxon>
        <taxon>Echinodermata</taxon>
        <taxon>Eleutherozoa</taxon>
        <taxon>Echinozoa</taxon>
        <taxon>Echinoidea</taxon>
        <taxon>Euechinoidea</taxon>
        <taxon>Echinacea</taxon>
        <taxon>Camarodonta</taxon>
        <taxon>Echinidea</taxon>
        <taxon>Strongylocentrotidae</taxon>
        <taxon>Strongylocentrotus</taxon>
    </lineage>
</organism>
<feature type="domain" description="Death" evidence="2">
    <location>
        <begin position="89"/>
        <end position="158"/>
    </location>
</feature>
<dbReference type="InterPro" id="IPR027417">
    <property type="entry name" value="P-loop_NTPase"/>
</dbReference>
<dbReference type="CDD" id="cd01670">
    <property type="entry name" value="Death"/>
    <property type="match status" value="1"/>
</dbReference>
<dbReference type="PANTHER" id="PTHR24407">
    <property type="entry name" value="PROTEIN KINASE DOMAIN-CONTAINING PROTEIN"/>
    <property type="match status" value="1"/>
</dbReference>
<dbReference type="Gene3D" id="1.10.533.10">
    <property type="entry name" value="Death Domain, Fas"/>
    <property type="match status" value="1"/>
</dbReference>
<reference evidence="4" key="2">
    <citation type="submission" date="2021-01" db="UniProtKB">
        <authorList>
            <consortium name="EnsemblMetazoa"/>
        </authorList>
    </citation>
    <scope>IDENTIFICATION</scope>
</reference>
<dbReference type="EnsemblMetazoa" id="XM_030988341">
    <property type="protein sequence ID" value="XP_030844201"/>
    <property type="gene ID" value="LOC105445025"/>
</dbReference>
<dbReference type="SUPFAM" id="SSF52540">
    <property type="entry name" value="P-loop containing nucleoside triphosphate hydrolases"/>
    <property type="match status" value="1"/>
</dbReference>
<evidence type="ECO:0008006" key="6">
    <source>
        <dbReference type="Google" id="ProtNLM"/>
    </source>
</evidence>
<dbReference type="InParanoid" id="A0A7M7P005"/>
<feature type="region of interest" description="Disordered" evidence="1">
    <location>
        <begin position="44"/>
        <end position="66"/>
    </location>
</feature>
<dbReference type="GO" id="GO:0007165">
    <property type="term" value="P:signal transduction"/>
    <property type="evidence" value="ECO:0007669"/>
    <property type="project" value="InterPro"/>
</dbReference>
<dbReference type="InterPro" id="IPR007111">
    <property type="entry name" value="NACHT_NTPase"/>
</dbReference>
<dbReference type="PROSITE" id="PS50837">
    <property type="entry name" value="NACHT"/>
    <property type="match status" value="1"/>
</dbReference>
<dbReference type="InterPro" id="IPR011029">
    <property type="entry name" value="DEATH-like_dom_sf"/>
</dbReference>
<proteinExistence type="predicted"/>
<dbReference type="Proteomes" id="UP000007110">
    <property type="component" value="Unassembled WGS sequence"/>
</dbReference>
<dbReference type="OMA" id="THPIERE"/>
<dbReference type="GeneID" id="105445025"/>
<keyword evidence="5" id="KW-1185">Reference proteome</keyword>